<gene>
    <name evidence="5" type="ORF">M9Y10_036280</name>
</gene>
<accession>A0ABR2GUZ3</accession>
<dbReference type="EMBL" id="JAPFFF010000058">
    <property type="protein sequence ID" value="KAK8837745.1"/>
    <property type="molecule type" value="Genomic_DNA"/>
</dbReference>
<dbReference type="Pfam" id="PF13863">
    <property type="entry name" value="DUF4200"/>
    <property type="match status" value="1"/>
</dbReference>
<name>A0ABR2GUZ3_9EUKA</name>
<evidence type="ECO:0000256" key="1">
    <source>
        <dbReference type="ARBA" id="ARBA00023054"/>
    </source>
</evidence>
<comment type="caution">
    <text evidence="5">The sequence shown here is derived from an EMBL/GenBank/DDBJ whole genome shotgun (WGS) entry which is preliminary data.</text>
</comment>
<protein>
    <submittedName>
        <fullName evidence="5">Cilia- and flagella-associated protein 100</fullName>
    </submittedName>
</protein>
<dbReference type="InterPro" id="IPR051147">
    <property type="entry name" value="CFAP_domain-containing"/>
</dbReference>
<dbReference type="Proteomes" id="UP001470230">
    <property type="component" value="Unassembled WGS sequence"/>
</dbReference>
<evidence type="ECO:0000256" key="2">
    <source>
        <dbReference type="SAM" id="Coils"/>
    </source>
</evidence>
<feature type="compositionally biased region" description="Basic and acidic residues" evidence="3">
    <location>
        <begin position="385"/>
        <end position="412"/>
    </location>
</feature>
<organism evidence="5 6">
    <name type="scientific">Tritrichomonas musculus</name>
    <dbReference type="NCBI Taxonomy" id="1915356"/>
    <lineage>
        <taxon>Eukaryota</taxon>
        <taxon>Metamonada</taxon>
        <taxon>Parabasalia</taxon>
        <taxon>Tritrichomonadida</taxon>
        <taxon>Tritrichomonadidae</taxon>
        <taxon>Tritrichomonas</taxon>
    </lineage>
</organism>
<keyword evidence="5" id="KW-0966">Cell projection</keyword>
<evidence type="ECO:0000256" key="3">
    <source>
        <dbReference type="SAM" id="MobiDB-lite"/>
    </source>
</evidence>
<feature type="region of interest" description="Disordered" evidence="3">
    <location>
        <begin position="385"/>
        <end position="426"/>
    </location>
</feature>
<dbReference type="InterPro" id="IPR025252">
    <property type="entry name" value="DUF4200"/>
</dbReference>
<dbReference type="PANTHER" id="PTHR21683">
    <property type="entry name" value="COILED-COIL DOMAIN-CONTAINING PROTEIN 42 LIKE-2-LIKE-RELATED"/>
    <property type="match status" value="1"/>
</dbReference>
<proteinExistence type="predicted"/>
<evidence type="ECO:0000259" key="4">
    <source>
        <dbReference type="Pfam" id="PF13863"/>
    </source>
</evidence>
<sequence length="460" mass="54901">MRVKKEISWKAQEKCKPIIRDPLKEPNPFTLPTSTDLFGQKDEKERIKMENTKKQKKMTIMQRAIPKSPYSSRRAIQHNYEQKMKVDLSLGEDDVKPVGEIRQRQQHTNQLIQEQREIFLSNLLISRHEQEIERIQNQKDTKNSRLESLEVELKESQNIMKTSTSQNENIRNRYRKRNDEHINRRIEVNSQVKNKKQKISQMEAEITKLEEILNQYQAYDELLRDITNTIGERPKTITEFMNFFEKLENESLFIVNHVEEMQAKTEETETDIDQQIQQIQANLKEIDEEIERLENEDFENTNDITQVAPSTELDKQSQLLQRQIGHVFKQCFKTTNDQNSSVFGQNSLTMLTMIEEQIEAMSRVIRKLDPLFVARKLKLLNERKRKEQREANQRKKELEQKKKIEQMKERATKPVKKRDGRPLMYKVQVTKVTKKDPEKRERELLEKARLEQLLYGSIYD</sequence>
<evidence type="ECO:0000313" key="6">
    <source>
        <dbReference type="Proteomes" id="UP001470230"/>
    </source>
</evidence>
<reference evidence="5 6" key="1">
    <citation type="submission" date="2024-04" db="EMBL/GenBank/DDBJ databases">
        <title>Tritrichomonas musculus Genome.</title>
        <authorList>
            <person name="Alves-Ferreira E."/>
            <person name="Grigg M."/>
            <person name="Lorenzi H."/>
            <person name="Galac M."/>
        </authorList>
    </citation>
    <scope>NUCLEOTIDE SEQUENCE [LARGE SCALE GENOMIC DNA]</scope>
    <source>
        <strain evidence="5 6">EAF2021</strain>
    </source>
</reference>
<keyword evidence="5" id="KW-0969">Cilium</keyword>
<feature type="coiled-coil region" evidence="2">
    <location>
        <begin position="125"/>
        <end position="229"/>
    </location>
</feature>
<feature type="coiled-coil region" evidence="2">
    <location>
        <begin position="258"/>
        <end position="303"/>
    </location>
</feature>
<keyword evidence="1 2" id="KW-0175">Coiled coil</keyword>
<keyword evidence="6" id="KW-1185">Reference proteome</keyword>
<feature type="domain" description="DUF4200" evidence="4">
    <location>
        <begin position="111"/>
        <end position="228"/>
    </location>
</feature>
<evidence type="ECO:0000313" key="5">
    <source>
        <dbReference type="EMBL" id="KAK8837745.1"/>
    </source>
</evidence>
<dbReference type="PANTHER" id="PTHR21683:SF3">
    <property type="entry name" value="CILIA AND FLAGELLA ASSOCIATED PROTEIN 100"/>
    <property type="match status" value="1"/>
</dbReference>
<keyword evidence="5" id="KW-0282">Flagellum</keyword>